<evidence type="ECO:0000313" key="3">
    <source>
        <dbReference type="Proteomes" id="UP000676853"/>
    </source>
</evidence>
<organism evidence="2 3">
    <name type="scientific">Tsukamurella paurometabola</name>
    <name type="common">Corynebacterium paurometabolum</name>
    <dbReference type="NCBI Taxonomy" id="2061"/>
    <lineage>
        <taxon>Bacteria</taxon>
        <taxon>Bacillati</taxon>
        <taxon>Actinomycetota</taxon>
        <taxon>Actinomycetes</taxon>
        <taxon>Mycobacteriales</taxon>
        <taxon>Tsukamurellaceae</taxon>
        <taxon>Tsukamurella</taxon>
    </lineage>
</organism>
<gene>
    <name evidence="2" type="ORF">KFZ73_22585</name>
</gene>
<dbReference type="InterPro" id="IPR041657">
    <property type="entry name" value="HTH_17"/>
</dbReference>
<protein>
    <submittedName>
        <fullName evidence="2">Helix-turn-helix domain-containing protein</fullName>
    </submittedName>
</protein>
<dbReference type="Proteomes" id="UP000676853">
    <property type="component" value="Unassembled WGS sequence"/>
</dbReference>
<proteinExistence type="predicted"/>
<feature type="domain" description="Helix-turn-helix" evidence="1">
    <location>
        <begin position="66"/>
        <end position="115"/>
    </location>
</feature>
<accession>A0ABS5NIA7</accession>
<sequence length="117" mass="12416">MQFLAALLESMRQRLARHGVTASAQASTFIEQIRSAADRFGEQKRSDHVTEGAAVSADGSALPHDLLTTAEAAAILGIGAAGVRQLGRRGTLTGYRVGGRWLFAAADVVRRAERRAA</sequence>
<evidence type="ECO:0000313" key="2">
    <source>
        <dbReference type="EMBL" id="MBS4104015.1"/>
    </source>
</evidence>
<reference evidence="2 3" key="1">
    <citation type="submission" date="2021-04" db="EMBL/GenBank/DDBJ databases">
        <title>Whole genome sequence analysis of a thiophenic sulfur metabolizing bacteria.</title>
        <authorList>
            <person name="Akhtar N."/>
            <person name="Akram J."/>
            <person name="Aslam A."/>
        </authorList>
    </citation>
    <scope>NUCLEOTIDE SEQUENCE [LARGE SCALE GENOMIC DNA]</scope>
    <source>
        <strain evidence="2 3">3OW</strain>
    </source>
</reference>
<comment type="caution">
    <text evidence="2">The sequence shown here is derived from an EMBL/GenBank/DDBJ whole genome shotgun (WGS) entry which is preliminary data.</text>
</comment>
<keyword evidence="3" id="KW-1185">Reference proteome</keyword>
<dbReference type="EMBL" id="JAGXOE010000099">
    <property type="protein sequence ID" value="MBS4104015.1"/>
    <property type="molecule type" value="Genomic_DNA"/>
</dbReference>
<name>A0ABS5NIA7_TSUPA</name>
<dbReference type="RefSeq" id="WP_212555161.1">
    <property type="nucleotide sequence ID" value="NZ_JAGXOE010000099.1"/>
</dbReference>
<dbReference type="Pfam" id="PF12728">
    <property type="entry name" value="HTH_17"/>
    <property type="match status" value="1"/>
</dbReference>
<dbReference type="InterPro" id="IPR010093">
    <property type="entry name" value="SinI_DNA-bd"/>
</dbReference>
<evidence type="ECO:0000259" key="1">
    <source>
        <dbReference type="Pfam" id="PF12728"/>
    </source>
</evidence>
<dbReference type="NCBIfam" id="TIGR01764">
    <property type="entry name" value="excise"/>
    <property type="match status" value="1"/>
</dbReference>